<reference evidence="2" key="1">
    <citation type="submission" date="2020-07" db="EMBL/GenBank/DDBJ databases">
        <title>Severe corrosion of carbon steel in oil field produced water can be linked to methanogenic archaea containing a special type of NiFe hydrogenase.</title>
        <authorList>
            <person name="Lahme S."/>
            <person name="Mand J."/>
            <person name="Longwell J."/>
            <person name="Smith R."/>
            <person name="Enning D."/>
        </authorList>
    </citation>
    <scope>NUCLEOTIDE SEQUENCE</scope>
    <source>
        <strain evidence="2">MIC098Bin6</strain>
    </source>
</reference>
<comment type="caution">
    <text evidence="2">The sequence shown here is derived from an EMBL/GenBank/DDBJ whole genome shotgun (WGS) entry which is preliminary data.</text>
</comment>
<accession>A0A931GEX6</accession>
<dbReference type="InterPro" id="IPR046118">
    <property type="entry name" value="DUF6115"/>
</dbReference>
<feature type="transmembrane region" description="Helical" evidence="1">
    <location>
        <begin position="6"/>
        <end position="26"/>
    </location>
</feature>
<dbReference type="EMBL" id="JACCQK010000750">
    <property type="protein sequence ID" value="MBG0780482.1"/>
    <property type="molecule type" value="Genomic_DNA"/>
</dbReference>
<dbReference type="AlphaFoldDB" id="A0A931GEX6"/>
<sequence>MEIEWVVLALILIDLFIVVLFFVLIWKLKHFDVENMFNQKIQTLETLLADADQLSSTLLKTLEDKHRILQQMDDKFEQRIAQLALLMDPADQTAGSLEAVTAEQQIHQYFQDGMAPEEIAEKLAVPREKVTLVLNMQKK</sequence>
<name>A0A931GEX6_9BACT</name>
<keyword evidence="1" id="KW-1133">Transmembrane helix</keyword>
<gene>
    <name evidence="2" type="ORF">H0S81_11220</name>
</gene>
<organism evidence="2 3">
    <name type="scientific">Desulfotignum balticum</name>
    <dbReference type="NCBI Taxonomy" id="115781"/>
    <lineage>
        <taxon>Bacteria</taxon>
        <taxon>Pseudomonadati</taxon>
        <taxon>Thermodesulfobacteriota</taxon>
        <taxon>Desulfobacteria</taxon>
        <taxon>Desulfobacterales</taxon>
        <taxon>Desulfobacteraceae</taxon>
        <taxon>Desulfotignum</taxon>
    </lineage>
</organism>
<evidence type="ECO:0000313" key="2">
    <source>
        <dbReference type="EMBL" id="MBG0780482.1"/>
    </source>
</evidence>
<evidence type="ECO:0000256" key="1">
    <source>
        <dbReference type="SAM" id="Phobius"/>
    </source>
</evidence>
<keyword evidence="1" id="KW-0472">Membrane</keyword>
<dbReference type="Pfam" id="PF19610">
    <property type="entry name" value="DUF6115"/>
    <property type="match status" value="1"/>
</dbReference>
<dbReference type="Proteomes" id="UP000706172">
    <property type="component" value="Unassembled WGS sequence"/>
</dbReference>
<proteinExistence type="predicted"/>
<evidence type="ECO:0000313" key="3">
    <source>
        <dbReference type="Proteomes" id="UP000706172"/>
    </source>
</evidence>
<protein>
    <submittedName>
        <fullName evidence="2">Uncharacterized protein</fullName>
    </submittedName>
</protein>
<keyword evidence="1" id="KW-0812">Transmembrane</keyword>